<comment type="caution">
    <text evidence="7">The sequence shown here is derived from an EMBL/GenBank/DDBJ whole genome shotgun (WGS) entry which is preliminary data.</text>
</comment>
<dbReference type="EMBL" id="VJXR01000003">
    <property type="protein sequence ID" value="TRW47251.1"/>
    <property type="molecule type" value="Genomic_DNA"/>
</dbReference>
<dbReference type="GO" id="GO:0016020">
    <property type="term" value="C:membrane"/>
    <property type="evidence" value="ECO:0007669"/>
    <property type="project" value="InterPro"/>
</dbReference>
<feature type="transmembrane region" description="Helical" evidence="5">
    <location>
        <begin position="235"/>
        <end position="257"/>
    </location>
</feature>
<gene>
    <name evidence="7" type="ORF">FJ693_01775</name>
</gene>
<dbReference type="CDD" id="cd16917">
    <property type="entry name" value="HATPase_UhpB-NarQ-NarX-like"/>
    <property type="match status" value="1"/>
</dbReference>
<evidence type="ECO:0000256" key="5">
    <source>
        <dbReference type="SAM" id="Phobius"/>
    </source>
</evidence>
<dbReference type="InterPro" id="IPR036890">
    <property type="entry name" value="HATPase_C_sf"/>
</dbReference>
<dbReference type="InterPro" id="IPR011712">
    <property type="entry name" value="Sig_transdc_His_kin_sub3_dim/P"/>
</dbReference>
<dbReference type="InterPro" id="IPR050482">
    <property type="entry name" value="Sensor_HK_TwoCompSys"/>
</dbReference>
<keyword evidence="5" id="KW-0812">Transmembrane</keyword>
<evidence type="ECO:0000256" key="3">
    <source>
        <dbReference type="ARBA" id="ARBA00023012"/>
    </source>
</evidence>
<dbReference type="InterPro" id="IPR003594">
    <property type="entry name" value="HATPase_dom"/>
</dbReference>
<feature type="compositionally biased region" description="Pro residues" evidence="4">
    <location>
        <begin position="708"/>
        <end position="723"/>
    </location>
</feature>
<keyword evidence="5" id="KW-0472">Membrane</keyword>
<dbReference type="Pfam" id="PF02518">
    <property type="entry name" value="HATPase_c"/>
    <property type="match status" value="1"/>
</dbReference>
<dbReference type="SMART" id="SM00387">
    <property type="entry name" value="HATPase_c"/>
    <property type="match status" value="1"/>
</dbReference>
<proteinExistence type="predicted"/>
<feature type="region of interest" description="Disordered" evidence="4">
    <location>
        <begin position="687"/>
        <end position="733"/>
    </location>
</feature>
<name>A0A552WWQ1_9MICO</name>
<dbReference type="SUPFAM" id="SSF55874">
    <property type="entry name" value="ATPase domain of HSP90 chaperone/DNA topoisomerase II/histidine kinase"/>
    <property type="match status" value="1"/>
</dbReference>
<evidence type="ECO:0000256" key="1">
    <source>
        <dbReference type="ARBA" id="ARBA00022679"/>
    </source>
</evidence>
<feature type="transmembrane region" description="Helical" evidence="5">
    <location>
        <begin position="305"/>
        <end position="329"/>
    </location>
</feature>
<feature type="transmembrane region" description="Helical" evidence="5">
    <location>
        <begin position="146"/>
        <end position="166"/>
    </location>
</feature>
<feature type="region of interest" description="Disordered" evidence="4">
    <location>
        <begin position="629"/>
        <end position="661"/>
    </location>
</feature>
<keyword evidence="3" id="KW-0902">Two-component regulatory system</keyword>
<organism evidence="7 8">
    <name type="scientific">Georgenia yuyongxinii</name>
    <dbReference type="NCBI Taxonomy" id="2589797"/>
    <lineage>
        <taxon>Bacteria</taxon>
        <taxon>Bacillati</taxon>
        <taxon>Actinomycetota</taxon>
        <taxon>Actinomycetes</taxon>
        <taxon>Micrococcales</taxon>
        <taxon>Bogoriellaceae</taxon>
        <taxon>Georgenia</taxon>
    </lineage>
</organism>
<dbReference type="PANTHER" id="PTHR24421">
    <property type="entry name" value="NITRATE/NITRITE SENSOR PROTEIN NARX-RELATED"/>
    <property type="match status" value="1"/>
</dbReference>
<dbReference type="GO" id="GO:0000155">
    <property type="term" value="F:phosphorelay sensor kinase activity"/>
    <property type="evidence" value="ECO:0007669"/>
    <property type="project" value="InterPro"/>
</dbReference>
<feature type="transmembrane region" description="Helical" evidence="5">
    <location>
        <begin position="269"/>
        <end position="293"/>
    </location>
</feature>
<dbReference type="AlphaFoldDB" id="A0A552WWQ1"/>
<dbReference type="Gene3D" id="1.20.5.1930">
    <property type="match status" value="1"/>
</dbReference>
<feature type="compositionally biased region" description="Basic and acidic residues" evidence="4">
    <location>
        <begin position="698"/>
        <end position="707"/>
    </location>
</feature>
<evidence type="ECO:0000256" key="4">
    <source>
        <dbReference type="SAM" id="MobiDB-lite"/>
    </source>
</evidence>
<keyword evidence="2" id="KW-0418">Kinase</keyword>
<feature type="domain" description="Histidine kinase/HSP90-like ATPase" evidence="6">
    <location>
        <begin position="589"/>
        <end position="693"/>
    </location>
</feature>
<dbReference type="Proteomes" id="UP000318693">
    <property type="component" value="Unassembled WGS sequence"/>
</dbReference>
<evidence type="ECO:0000313" key="8">
    <source>
        <dbReference type="Proteomes" id="UP000318693"/>
    </source>
</evidence>
<feature type="transmembrane region" description="Helical" evidence="5">
    <location>
        <begin position="178"/>
        <end position="198"/>
    </location>
</feature>
<feature type="transmembrane region" description="Helical" evidence="5">
    <location>
        <begin position="204"/>
        <end position="223"/>
    </location>
</feature>
<keyword evidence="5" id="KW-1133">Transmembrane helix</keyword>
<keyword evidence="8" id="KW-1185">Reference proteome</keyword>
<sequence>MDAVAPGIAAPTVPATARVATPRWAALARAGILAAALASAALFALSVPAAIAAGSAVCAAAPCPPGGLTPAEVAGLSRLGLTPVGYAVAGIVLLSLLVLTYLAVAVLLVRVAGPRPEALTAAAVLVGVGLVFPQTLPALAAASPGWTRVVAVVDAAVLVAFVTWLLTFPTGRLAPRWTALLIALVVLIELAAMVGVGLPRPVETAGTVALLGVVVLVVLSRYHRTDAAGRSQARWVAGAFTIAGTALLVATVAQQALGVGPGTVTDLVVQAGIVLSFELVPLAVAAAVLRRGLWDATSAIARTATYALLGVGAVTVYLVVVAIAVTVALDPTGAAVVAAGAVAVAVHPAFLAVRAAVNRALYGTREDPAVLLAALTTAPGTGDALETAATTLRRALRLAAVEITLPGGEVVHAGTAPATAPRRAFGLLHAGTPVGELVLVGGPDRASRHALDPTLAHLGVLAHATVLDRQLAHSYRALVSAREEERRRIRNDLHDGLGPTLGAVRLSLAAAGNHLTTDPARAAALLDDARRHVGGAVVEVRRLVYGLRPPALDELGLVGALTAFTRSASTMPVEVHADDAVRRAALPAATEVAAYRIAVEAVANAWRHSSGTRCEVRVELQPGALRLTVRDDGSGGAPTVGPDADAPDGARFQGTPGVGTTSMLDRARELGGSLRIASDVHGTVVTASLPLPTPSDPRLPEPADPRLPEPAGPRLPEPAGPRLPEPRVNGADP</sequence>
<keyword evidence="1" id="KW-0808">Transferase</keyword>
<dbReference type="GO" id="GO:0046983">
    <property type="term" value="F:protein dimerization activity"/>
    <property type="evidence" value="ECO:0007669"/>
    <property type="project" value="InterPro"/>
</dbReference>
<accession>A0A552WWQ1</accession>
<feature type="transmembrane region" description="Helical" evidence="5">
    <location>
        <begin position="84"/>
        <end position="109"/>
    </location>
</feature>
<feature type="transmembrane region" description="Helical" evidence="5">
    <location>
        <begin position="121"/>
        <end position="140"/>
    </location>
</feature>
<dbReference type="Pfam" id="PF07730">
    <property type="entry name" value="HisKA_3"/>
    <property type="match status" value="1"/>
</dbReference>
<dbReference type="Gene3D" id="3.30.565.10">
    <property type="entry name" value="Histidine kinase-like ATPase, C-terminal domain"/>
    <property type="match status" value="1"/>
</dbReference>
<evidence type="ECO:0000313" key="7">
    <source>
        <dbReference type="EMBL" id="TRW47251.1"/>
    </source>
</evidence>
<evidence type="ECO:0000259" key="6">
    <source>
        <dbReference type="SMART" id="SM00387"/>
    </source>
</evidence>
<dbReference type="RefSeq" id="WP_143416825.1">
    <property type="nucleotide sequence ID" value="NZ_VJXR01000003.1"/>
</dbReference>
<feature type="transmembrane region" description="Helical" evidence="5">
    <location>
        <begin position="335"/>
        <end position="357"/>
    </location>
</feature>
<evidence type="ECO:0000256" key="2">
    <source>
        <dbReference type="ARBA" id="ARBA00022777"/>
    </source>
</evidence>
<reference evidence="7 8" key="1">
    <citation type="submission" date="2019-07" db="EMBL/GenBank/DDBJ databases">
        <title>Georgenia wutianyii sp. nov. and Georgenia *** sp. nov. isolated from plateau pika (Ochotona curzoniae) in the Qinghai-Tibet plateau of China.</title>
        <authorList>
            <person name="Tian Z."/>
        </authorList>
    </citation>
    <scope>NUCLEOTIDE SEQUENCE [LARGE SCALE GENOMIC DNA]</scope>
    <source>
        <strain evidence="7 8">Z446</strain>
    </source>
</reference>
<protein>
    <recommendedName>
        <fullName evidence="6">Histidine kinase/HSP90-like ATPase domain-containing protein</fullName>
    </recommendedName>
</protein>